<feature type="domain" description="N-acetyltransferase" evidence="3">
    <location>
        <begin position="3"/>
        <end position="172"/>
    </location>
</feature>
<proteinExistence type="predicted"/>
<comment type="caution">
    <text evidence="4">The sequence shown here is derived from an EMBL/GenBank/DDBJ whole genome shotgun (WGS) entry which is preliminary data.</text>
</comment>
<accession>A0A2U2BX97</accession>
<keyword evidence="5" id="KW-1185">Reference proteome</keyword>
<dbReference type="PANTHER" id="PTHR43877">
    <property type="entry name" value="AMINOALKYLPHOSPHONATE N-ACETYLTRANSFERASE-RELATED-RELATED"/>
    <property type="match status" value="1"/>
</dbReference>
<dbReference type="InterPro" id="IPR050832">
    <property type="entry name" value="Bact_Acetyltransf"/>
</dbReference>
<evidence type="ECO:0000256" key="2">
    <source>
        <dbReference type="ARBA" id="ARBA00023315"/>
    </source>
</evidence>
<gene>
    <name evidence="4" type="ORF">DDZ18_03285</name>
</gene>
<dbReference type="OrthoDB" id="7205533at2"/>
<keyword evidence="1 4" id="KW-0808">Transferase</keyword>
<dbReference type="SUPFAM" id="SSF55729">
    <property type="entry name" value="Acyl-CoA N-acyltransferases (Nat)"/>
    <property type="match status" value="1"/>
</dbReference>
<evidence type="ECO:0000259" key="3">
    <source>
        <dbReference type="PROSITE" id="PS51186"/>
    </source>
</evidence>
<dbReference type="AlphaFoldDB" id="A0A2U2BX97"/>
<dbReference type="PANTHER" id="PTHR43877:SF1">
    <property type="entry name" value="ACETYLTRANSFERASE"/>
    <property type="match status" value="1"/>
</dbReference>
<dbReference type="RefSeq" id="WP_109251909.1">
    <property type="nucleotide sequence ID" value="NZ_QEXV01000001.1"/>
</dbReference>
<dbReference type="PROSITE" id="PS51186">
    <property type="entry name" value="GNAT"/>
    <property type="match status" value="1"/>
</dbReference>
<dbReference type="Pfam" id="PF00583">
    <property type="entry name" value="Acetyltransf_1"/>
    <property type="match status" value="1"/>
</dbReference>
<dbReference type="Gene3D" id="3.40.630.30">
    <property type="match status" value="1"/>
</dbReference>
<keyword evidence="2" id="KW-0012">Acyltransferase</keyword>
<dbReference type="GO" id="GO:0016747">
    <property type="term" value="F:acyltransferase activity, transferring groups other than amino-acyl groups"/>
    <property type="evidence" value="ECO:0007669"/>
    <property type="project" value="InterPro"/>
</dbReference>
<organism evidence="4 5">
    <name type="scientific">Marinicauda salina</name>
    <dbReference type="NCBI Taxonomy" id="2135793"/>
    <lineage>
        <taxon>Bacteria</taxon>
        <taxon>Pseudomonadati</taxon>
        <taxon>Pseudomonadota</taxon>
        <taxon>Alphaproteobacteria</taxon>
        <taxon>Maricaulales</taxon>
        <taxon>Maricaulaceae</taxon>
        <taxon>Marinicauda</taxon>
    </lineage>
</organism>
<dbReference type="EMBL" id="QEXV01000001">
    <property type="protein sequence ID" value="PWE18635.1"/>
    <property type="molecule type" value="Genomic_DNA"/>
</dbReference>
<evidence type="ECO:0000313" key="5">
    <source>
        <dbReference type="Proteomes" id="UP000245168"/>
    </source>
</evidence>
<dbReference type="InterPro" id="IPR016181">
    <property type="entry name" value="Acyl_CoA_acyltransferase"/>
</dbReference>
<protein>
    <submittedName>
        <fullName evidence="4">GNAT family N-acetyltransferase</fullName>
    </submittedName>
</protein>
<sequence length="172" mass="18381">MIAAIRSCAPGDEAALALVGAATFLESYSGVIDGDAIVRHCAERQTPDYYAAALADARQALWIAEMDPGAAPVGYLHLSPPDLPVPTGPDDVEIKRIYVLSKLQRSGLGRRLLDAAVDHARAAGKRTLFLGVYKGNERALAFYGATGFEAVGEREFEVGGRIYSDWVMAKAV</sequence>
<evidence type="ECO:0000256" key="1">
    <source>
        <dbReference type="ARBA" id="ARBA00022679"/>
    </source>
</evidence>
<evidence type="ECO:0000313" key="4">
    <source>
        <dbReference type="EMBL" id="PWE18635.1"/>
    </source>
</evidence>
<dbReference type="InterPro" id="IPR000182">
    <property type="entry name" value="GNAT_dom"/>
</dbReference>
<dbReference type="CDD" id="cd04301">
    <property type="entry name" value="NAT_SF"/>
    <property type="match status" value="1"/>
</dbReference>
<name>A0A2U2BX97_9PROT</name>
<dbReference type="Proteomes" id="UP000245168">
    <property type="component" value="Unassembled WGS sequence"/>
</dbReference>
<reference evidence="5" key="1">
    <citation type="submission" date="2018-05" db="EMBL/GenBank/DDBJ databases">
        <authorList>
            <person name="Liu B.-T."/>
        </authorList>
    </citation>
    <scope>NUCLEOTIDE SEQUENCE [LARGE SCALE GENOMIC DNA]</scope>
    <source>
        <strain evidence="5">WD6-1</strain>
    </source>
</reference>